<evidence type="ECO:0000313" key="2">
    <source>
        <dbReference type="Proteomes" id="UP000753724"/>
    </source>
</evidence>
<protein>
    <submittedName>
        <fullName evidence="1">Uncharacterized protein</fullName>
    </submittedName>
</protein>
<dbReference type="EMBL" id="JAAAPO010000007">
    <property type="protein sequence ID" value="NBC37876.1"/>
    <property type="molecule type" value="Genomic_DNA"/>
</dbReference>
<evidence type="ECO:0000313" key="1">
    <source>
        <dbReference type="EMBL" id="NBC37876.1"/>
    </source>
</evidence>
<keyword evidence="2" id="KW-1185">Reference proteome</keyword>
<name>A0ABW9XH98_9SPHN</name>
<reference evidence="2" key="1">
    <citation type="submission" date="2020-01" db="EMBL/GenBank/DDBJ databases">
        <title>Sphingomonas sp. strain CSW-10.</title>
        <authorList>
            <person name="Chen W.-M."/>
        </authorList>
    </citation>
    <scope>NUCLEOTIDE SEQUENCE [LARGE SCALE GENOMIC DNA]</scope>
    <source>
        <strain evidence="2">FSY-8</strain>
    </source>
</reference>
<accession>A0ABW9XH98</accession>
<comment type="caution">
    <text evidence="1">The sequence shown here is derived from an EMBL/GenBank/DDBJ whole genome shotgun (WGS) entry which is preliminary data.</text>
</comment>
<sequence>MDPSTGLPEQWITTTQGLTARPGDADRIAAHWQADRALLDLAQARPDAAGLFDVAMARFDALVRP</sequence>
<gene>
    <name evidence="1" type="ORF">GTZ99_15075</name>
</gene>
<dbReference type="RefSeq" id="WP_161720375.1">
    <property type="nucleotide sequence ID" value="NZ_JAAAPO010000007.1"/>
</dbReference>
<dbReference type="Proteomes" id="UP000753724">
    <property type="component" value="Unassembled WGS sequence"/>
</dbReference>
<proteinExistence type="predicted"/>
<organism evidence="1 2">
    <name type="scientific">Novosphingobium ovatum</name>
    <dbReference type="NCBI Taxonomy" id="1908523"/>
    <lineage>
        <taxon>Bacteria</taxon>
        <taxon>Pseudomonadati</taxon>
        <taxon>Pseudomonadota</taxon>
        <taxon>Alphaproteobacteria</taxon>
        <taxon>Sphingomonadales</taxon>
        <taxon>Sphingomonadaceae</taxon>
        <taxon>Novosphingobium</taxon>
    </lineage>
</organism>